<keyword evidence="4" id="KW-1185">Reference proteome</keyword>
<name>A0ABV2SJ89_9GAMM</name>
<proteinExistence type="predicted"/>
<dbReference type="Proteomes" id="UP001549366">
    <property type="component" value="Unassembled WGS sequence"/>
</dbReference>
<gene>
    <name evidence="3" type="ORF">V5J35_003019</name>
</gene>
<dbReference type="RefSeq" id="WP_354007953.1">
    <property type="nucleotide sequence ID" value="NZ_JBEWTA010000001.1"/>
</dbReference>
<feature type="signal peptide" evidence="2">
    <location>
        <begin position="1"/>
        <end position="22"/>
    </location>
</feature>
<feature type="compositionally biased region" description="Basic and acidic residues" evidence="1">
    <location>
        <begin position="66"/>
        <end position="84"/>
    </location>
</feature>
<evidence type="ECO:0000256" key="2">
    <source>
        <dbReference type="SAM" id="SignalP"/>
    </source>
</evidence>
<dbReference type="EMBL" id="JBEWTB010000002">
    <property type="protein sequence ID" value="MET4757827.1"/>
    <property type="molecule type" value="Genomic_DNA"/>
</dbReference>
<keyword evidence="2" id="KW-0732">Signal</keyword>
<feature type="region of interest" description="Disordered" evidence="1">
    <location>
        <begin position="66"/>
        <end position="90"/>
    </location>
</feature>
<evidence type="ECO:0000313" key="3">
    <source>
        <dbReference type="EMBL" id="MET4757827.1"/>
    </source>
</evidence>
<evidence type="ECO:0000313" key="4">
    <source>
        <dbReference type="Proteomes" id="UP001549366"/>
    </source>
</evidence>
<organism evidence="3 4">
    <name type="scientific">Endozoicomonas lisbonensis</name>
    <dbReference type="NCBI Taxonomy" id="3120522"/>
    <lineage>
        <taxon>Bacteria</taxon>
        <taxon>Pseudomonadati</taxon>
        <taxon>Pseudomonadota</taxon>
        <taxon>Gammaproteobacteria</taxon>
        <taxon>Oceanospirillales</taxon>
        <taxon>Endozoicomonadaceae</taxon>
        <taxon>Endozoicomonas</taxon>
    </lineage>
</organism>
<reference evidence="3 4" key="1">
    <citation type="submission" date="2024-06" db="EMBL/GenBank/DDBJ databases">
        <title>Genomic Encyclopedia of Type Strains, Phase V (KMG-V): Genome sequencing to study the core and pangenomes of soil and plant-associated prokaryotes.</title>
        <authorList>
            <person name="Whitman W."/>
        </authorList>
    </citation>
    <scope>NUCLEOTIDE SEQUENCE [LARGE SCALE GENOMIC DNA]</scope>
    <source>
        <strain evidence="3 4">NE40</strain>
    </source>
</reference>
<feature type="chain" id="PRO_5047379428" evidence="2">
    <location>
        <begin position="23"/>
        <end position="90"/>
    </location>
</feature>
<sequence length="90" mass="10031">MKKVISGIVASAALAASFSAVAIDTLPAEPQARFRKEVVEMTQVMGLNQEQADAILKLKADLFKSNRNAQGREERQKNMQDYQKHRQAQS</sequence>
<comment type="caution">
    <text evidence="3">The sequence shown here is derived from an EMBL/GenBank/DDBJ whole genome shotgun (WGS) entry which is preliminary data.</text>
</comment>
<evidence type="ECO:0000256" key="1">
    <source>
        <dbReference type="SAM" id="MobiDB-lite"/>
    </source>
</evidence>
<accession>A0ABV2SJ89</accession>
<protein>
    <submittedName>
        <fullName evidence="3">Uncharacterized protein</fullName>
    </submittedName>
</protein>